<dbReference type="STRING" id="1300344.I598_0397"/>
<evidence type="ECO:0000313" key="1">
    <source>
        <dbReference type="EMBL" id="ANC29985.1"/>
    </source>
</evidence>
<dbReference type="KEGG" id="ido:I598_0397"/>
<accession>A0A168EG05</accession>
<protein>
    <submittedName>
        <fullName evidence="1">Uncharacterized protein</fullName>
    </submittedName>
</protein>
<dbReference type="PATRIC" id="fig|1300344.3.peg.398"/>
<proteinExistence type="predicted"/>
<sequence>MVDTLVGTGSATSVQGADLWTAGRYGGRVPPSRPRSPALAAAVLVVLTPALVGCQPAAPPPQAGAPAPVTSAGPTALPTFDVASTVGDYAPGFPVDLLAGPEDATVLASSAAPRDGLVDVSLNLATSLGARKVVRQYAQRLETAGFARAEEVGTSELAAQAVFTRTTGRKKTPVVESVHVGVLDDGERRLVTVSGTVAPAEG</sequence>
<name>A0A168EG05_9MICO</name>
<gene>
    <name evidence="1" type="ORF">I598_0397</name>
</gene>
<dbReference type="AlphaFoldDB" id="A0A168EG05"/>
<keyword evidence="2" id="KW-1185">Reference proteome</keyword>
<reference evidence="1 2" key="1">
    <citation type="submission" date="2016-01" db="EMBL/GenBank/DDBJ databases">
        <title>Complete genome sequence of a soil Actinobacterium, Isoptericola dokdonensis DS-3.</title>
        <authorList>
            <person name="Kwon S.-K."/>
            <person name="Kim J.F."/>
        </authorList>
    </citation>
    <scope>NUCLEOTIDE SEQUENCE [LARGE SCALE GENOMIC DNA]</scope>
    <source>
        <strain evidence="1 2">DS-3</strain>
    </source>
</reference>
<evidence type="ECO:0000313" key="2">
    <source>
        <dbReference type="Proteomes" id="UP000076794"/>
    </source>
</evidence>
<dbReference type="EMBL" id="CP014209">
    <property type="protein sequence ID" value="ANC29985.1"/>
    <property type="molecule type" value="Genomic_DNA"/>
</dbReference>
<organism evidence="1 2">
    <name type="scientific">Isoptericola dokdonensis DS-3</name>
    <dbReference type="NCBI Taxonomy" id="1300344"/>
    <lineage>
        <taxon>Bacteria</taxon>
        <taxon>Bacillati</taxon>
        <taxon>Actinomycetota</taxon>
        <taxon>Actinomycetes</taxon>
        <taxon>Micrococcales</taxon>
        <taxon>Promicromonosporaceae</taxon>
        <taxon>Isoptericola</taxon>
    </lineage>
</organism>
<dbReference type="Proteomes" id="UP000076794">
    <property type="component" value="Chromosome"/>
</dbReference>